<dbReference type="PANTHER" id="PTHR18919:SF138">
    <property type="entry name" value="ACETYL-COA C-ACETYLTRANSFERASE"/>
    <property type="match status" value="1"/>
</dbReference>
<accession>A0A0P9R6B6</accession>
<evidence type="ECO:0000256" key="5">
    <source>
        <dbReference type="RuleBase" id="RU003557"/>
    </source>
</evidence>
<dbReference type="Pfam" id="PF00108">
    <property type="entry name" value="Thiolase_N"/>
    <property type="match status" value="1"/>
</dbReference>
<dbReference type="InterPro" id="IPR016039">
    <property type="entry name" value="Thiolase-like"/>
</dbReference>
<evidence type="ECO:0000313" key="10">
    <source>
        <dbReference type="Proteomes" id="UP000050564"/>
    </source>
</evidence>
<evidence type="ECO:0000259" key="6">
    <source>
        <dbReference type="Pfam" id="PF00108"/>
    </source>
</evidence>
<reference evidence="9 11" key="2">
    <citation type="submission" date="2018-08" db="EMBL/GenBank/DDBJ databases">
        <title>Recombination of ecologically and evolutionarily significant loci maintains genetic cohesion in the Pseudomonas syringae species complex.</title>
        <authorList>
            <person name="Dillon M."/>
            <person name="Thakur S."/>
            <person name="Almeida R.N.D."/>
            <person name="Weir B.S."/>
            <person name="Guttman D.S."/>
        </authorList>
    </citation>
    <scope>NUCLEOTIDE SEQUENCE [LARGE SCALE GENOMIC DNA]</scope>
    <source>
        <strain evidence="9 11">ICMP 2821</strain>
    </source>
</reference>
<dbReference type="InterPro" id="IPR020616">
    <property type="entry name" value="Thiolase_N"/>
</dbReference>
<dbReference type="CDD" id="cd00751">
    <property type="entry name" value="thiolase"/>
    <property type="match status" value="1"/>
</dbReference>
<evidence type="ECO:0000313" key="11">
    <source>
        <dbReference type="Proteomes" id="UP000281372"/>
    </source>
</evidence>
<evidence type="ECO:0000313" key="9">
    <source>
        <dbReference type="EMBL" id="RMN34189.1"/>
    </source>
</evidence>
<dbReference type="InterPro" id="IPR002155">
    <property type="entry name" value="Thiolase"/>
</dbReference>
<comment type="caution">
    <text evidence="8">The sequence shown here is derived from an EMBL/GenBank/DDBJ whole genome shotgun (WGS) entry which is preliminary data.</text>
</comment>
<dbReference type="SUPFAM" id="SSF53901">
    <property type="entry name" value="Thiolase-like"/>
    <property type="match status" value="2"/>
</dbReference>
<evidence type="ECO:0000256" key="1">
    <source>
        <dbReference type="ARBA" id="ARBA00010982"/>
    </source>
</evidence>
<evidence type="ECO:0000256" key="4">
    <source>
        <dbReference type="ARBA" id="ARBA00048527"/>
    </source>
</evidence>
<dbReference type="FunFam" id="3.40.47.10:FF:000010">
    <property type="entry name" value="Acetyl-CoA acetyltransferase (Thiolase)"/>
    <property type="match status" value="1"/>
</dbReference>
<feature type="domain" description="Thiolase C-terminal" evidence="7">
    <location>
        <begin position="401"/>
        <end position="521"/>
    </location>
</feature>
<dbReference type="EMBL" id="RBOW01000343">
    <property type="protein sequence ID" value="RMN34189.1"/>
    <property type="molecule type" value="Genomic_DNA"/>
</dbReference>
<evidence type="ECO:0000256" key="3">
    <source>
        <dbReference type="ARBA" id="ARBA00023315"/>
    </source>
</evidence>
<protein>
    <submittedName>
        <fullName evidence="8">Acetyl-CoA acetyltransferase</fullName>
    </submittedName>
</protein>
<dbReference type="EMBL" id="LJPX01000129">
    <property type="protein sequence ID" value="KPW79095.1"/>
    <property type="molecule type" value="Genomic_DNA"/>
</dbReference>
<dbReference type="Gene3D" id="3.40.47.10">
    <property type="match status" value="1"/>
</dbReference>
<dbReference type="PANTHER" id="PTHR18919">
    <property type="entry name" value="ACETYL-COA C-ACYLTRANSFERASE"/>
    <property type="match status" value="1"/>
</dbReference>
<evidence type="ECO:0000313" key="8">
    <source>
        <dbReference type="EMBL" id="KPW79095.1"/>
    </source>
</evidence>
<sequence length="524" mass="54983">MISVSLGFCTRNVTAMRNSSPCPGIGSIPTTLMLSGSRWGISAHALRVRTSRPESRARIGYCDIGGLQRQGSVSVRPLPRSEIRPLGRKPPLPANLSGLPVAWLTRPVDYFSEPIKTRLEIAMSIARTNPHHDPVVIVSAARTPMGGFQGDLQSLSAVRLGSAAIRATVERAGLNPADVEEVLLGCVLPAGLGQAPARQAALGAGLSTATVCSTVNKMCGSGMQTTIMAHDLLLAGSAEIVVAGGMESMSNAPYLLDRARGGYRMGHGKLLDHMFLDGLEDAYEPGRLMGTYAEDCAQLHGFTREAQDAFAVTSLTRAQQAITNGLFDAEIVPVQVTAGKESRLITQDEQPPKARLDKIPTLKPAFREGGTVTAANASSISDGAAALLLMRQSHAQQRGLQPLAVIHAHAAFADAPGLFPTAPIGAIQRLLSKTGWSLSDVDLFEINEAFAVVALVAMSTLGIPHEKVNLNGGACALGHPIGASGARIIVTLLAALRNRQLKRGIAAICIGGGEATAMAVELIY</sequence>
<dbReference type="GO" id="GO:0033812">
    <property type="term" value="F:3-oxoadipyl-CoA thiolase activity"/>
    <property type="evidence" value="ECO:0007669"/>
    <property type="project" value="UniProtKB-EC"/>
</dbReference>
<organism evidence="8 10">
    <name type="scientific">Pseudomonas cannabina</name>
    <dbReference type="NCBI Taxonomy" id="86840"/>
    <lineage>
        <taxon>Bacteria</taxon>
        <taxon>Pseudomonadati</taxon>
        <taxon>Pseudomonadota</taxon>
        <taxon>Gammaproteobacteria</taxon>
        <taxon>Pseudomonadales</taxon>
        <taxon>Pseudomonadaceae</taxon>
        <taxon>Pseudomonas</taxon>
    </lineage>
</organism>
<dbReference type="Proteomes" id="UP000281372">
    <property type="component" value="Unassembled WGS sequence"/>
</dbReference>
<keyword evidence="2 5" id="KW-0808">Transferase</keyword>
<reference evidence="8 10" key="1">
    <citation type="submission" date="2015-09" db="EMBL/GenBank/DDBJ databases">
        <title>Genome announcement of multiple Pseudomonas syringae strains.</title>
        <authorList>
            <person name="Thakur S."/>
            <person name="Wang P.W."/>
            <person name="Gong Y."/>
            <person name="Weir B.S."/>
            <person name="Guttman D.S."/>
        </authorList>
    </citation>
    <scope>NUCLEOTIDE SEQUENCE [LARGE SCALE GENOMIC DNA]</scope>
    <source>
        <strain evidence="8 10">ICMP2823</strain>
    </source>
</reference>
<name>A0A0P9R6B6_PSECA</name>
<proteinExistence type="inferred from homology"/>
<evidence type="ECO:0000256" key="2">
    <source>
        <dbReference type="ARBA" id="ARBA00022679"/>
    </source>
</evidence>
<dbReference type="Proteomes" id="UP000050564">
    <property type="component" value="Unassembled WGS sequence"/>
</dbReference>
<feature type="domain" description="Thiolase N-terminal" evidence="6">
    <location>
        <begin position="135"/>
        <end position="393"/>
    </location>
</feature>
<dbReference type="InterPro" id="IPR020610">
    <property type="entry name" value="Thiolase_AS"/>
</dbReference>
<dbReference type="PATRIC" id="fig|86840.3.peg.4143"/>
<dbReference type="Pfam" id="PF02803">
    <property type="entry name" value="Thiolase_C"/>
    <property type="match status" value="1"/>
</dbReference>
<evidence type="ECO:0000259" key="7">
    <source>
        <dbReference type="Pfam" id="PF02803"/>
    </source>
</evidence>
<dbReference type="AlphaFoldDB" id="A0A0P9R6B6"/>
<gene>
    <name evidence="8" type="ORF">ALO81_100239</name>
    <name evidence="9" type="ORF">ALQ64_100252</name>
</gene>
<comment type="catalytic activity">
    <reaction evidence="4">
        <text>succinyl-CoA + acetyl-CoA = 3-oxoadipyl-CoA + CoA</text>
        <dbReference type="Rhea" id="RHEA:19481"/>
        <dbReference type="ChEBI" id="CHEBI:57287"/>
        <dbReference type="ChEBI" id="CHEBI:57288"/>
        <dbReference type="ChEBI" id="CHEBI:57292"/>
        <dbReference type="ChEBI" id="CHEBI:57348"/>
        <dbReference type="EC" id="2.3.1.174"/>
    </reaction>
</comment>
<dbReference type="NCBIfam" id="TIGR01930">
    <property type="entry name" value="AcCoA-C-Actrans"/>
    <property type="match status" value="1"/>
</dbReference>
<comment type="similarity">
    <text evidence="1 5">Belongs to the thiolase-like superfamily. Thiolase family.</text>
</comment>
<dbReference type="GO" id="GO:0044281">
    <property type="term" value="P:small molecule metabolic process"/>
    <property type="evidence" value="ECO:0007669"/>
    <property type="project" value="UniProtKB-ARBA"/>
</dbReference>
<dbReference type="InterPro" id="IPR020617">
    <property type="entry name" value="Thiolase_C"/>
</dbReference>
<keyword evidence="3 5" id="KW-0012">Acyltransferase</keyword>
<dbReference type="PROSITE" id="PS00099">
    <property type="entry name" value="THIOLASE_3"/>
    <property type="match status" value="1"/>
</dbReference>